<dbReference type="EMBL" id="ML119645">
    <property type="protein sequence ID" value="RPA88043.1"/>
    <property type="molecule type" value="Genomic_DNA"/>
</dbReference>
<dbReference type="OrthoDB" id="6910977at2759"/>
<keyword evidence="1" id="KW-1133">Transmembrane helix</keyword>
<accession>A0A3N4IPC5</accession>
<feature type="transmembrane region" description="Helical" evidence="1">
    <location>
        <begin position="20"/>
        <end position="38"/>
    </location>
</feature>
<keyword evidence="1" id="KW-0472">Membrane</keyword>
<gene>
    <name evidence="2" type="ORF">BJ508DRAFT_1948</name>
</gene>
<keyword evidence="1" id="KW-0812">Transmembrane</keyword>
<sequence length="61" mass="6921">MVFFRLSYLHIPRTCTGILLDGRCIFSLLVIIVSLLYLDVSFSVGHLFFPFCFRAGVYGVS</sequence>
<evidence type="ECO:0000256" key="1">
    <source>
        <dbReference type="SAM" id="Phobius"/>
    </source>
</evidence>
<dbReference type="Proteomes" id="UP000275078">
    <property type="component" value="Unassembled WGS sequence"/>
</dbReference>
<reference evidence="2 3" key="1">
    <citation type="journal article" date="2018" name="Nat. Ecol. Evol.">
        <title>Pezizomycetes genomes reveal the molecular basis of ectomycorrhizal truffle lifestyle.</title>
        <authorList>
            <person name="Murat C."/>
            <person name="Payen T."/>
            <person name="Noel B."/>
            <person name="Kuo A."/>
            <person name="Morin E."/>
            <person name="Chen J."/>
            <person name="Kohler A."/>
            <person name="Krizsan K."/>
            <person name="Balestrini R."/>
            <person name="Da Silva C."/>
            <person name="Montanini B."/>
            <person name="Hainaut M."/>
            <person name="Levati E."/>
            <person name="Barry K.W."/>
            <person name="Belfiori B."/>
            <person name="Cichocki N."/>
            <person name="Clum A."/>
            <person name="Dockter R.B."/>
            <person name="Fauchery L."/>
            <person name="Guy J."/>
            <person name="Iotti M."/>
            <person name="Le Tacon F."/>
            <person name="Lindquist E.A."/>
            <person name="Lipzen A."/>
            <person name="Malagnac F."/>
            <person name="Mello A."/>
            <person name="Molinier V."/>
            <person name="Miyauchi S."/>
            <person name="Poulain J."/>
            <person name="Riccioni C."/>
            <person name="Rubini A."/>
            <person name="Sitrit Y."/>
            <person name="Splivallo R."/>
            <person name="Traeger S."/>
            <person name="Wang M."/>
            <person name="Zifcakova L."/>
            <person name="Wipf D."/>
            <person name="Zambonelli A."/>
            <person name="Paolocci F."/>
            <person name="Nowrousian M."/>
            <person name="Ottonello S."/>
            <person name="Baldrian P."/>
            <person name="Spatafora J.W."/>
            <person name="Henrissat B."/>
            <person name="Nagy L.G."/>
            <person name="Aury J.M."/>
            <person name="Wincker P."/>
            <person name="Grigoriev I.V."/>
            <person name="Bonfante P."/>
            <person name="Martin F.M."/>
        </authorList>
    </citation>
    <scope>NUCLEOTIDE SEQUENCE [LARGE SCALE GENOMIC DNA]</scope>
    <source>
        <strain evidence="2 3">RN42</strain>
    </source>
</reference>
<evidence type="ECO:0000313" key="2">
    <source>
        <dbReference type="EMBL" id="RPA88043.1"/>
    </source>
</evidence>
<proteinExistence type="predicted"/>
<name>A0A3N4IPC5_ASCIM</name>
<dbReference type="AlphaFoldDB" id="A0A3N4IPC5"/>
<keyword evidence="3" id="KW-1185">Reference proteome</keyword>
<organism evidence="2 3">
    <name type="scientific">Ascobolus immersus RN42</name>
    <dbReference type="NCBI Taxonomy" id="1160509"/>
    <lineage>
        <taxon>Eukaryota</taxon>
        <taxon>Fungi</taxon>
        <taxon>Dikarya</taxon>
        <taxon>Ascomycota</taxon>
        <taxon>Pezizomycotina</taxon>
        <taxon>Pezizomycetes</taxon>
        <taxon>Pezizales</taxon>
        <taxon>Ascobolaceae</taxon>
        <taxon>Ascobolus</taxon>
    </lineage>
</organism>
<evidence type="ECO:0000313" key="3">
    <source>
        <dbReference type="Proteomes" id="UP000275078"/>
    </source>
</evidence>
<protein>
    <submittedName>
        <fullName evidence="2">Uncharacterized protein</fullName>
    </submittedName>
</protein>